<dbReference type="EMBL" id="JAZHRV010000001">
    <property type="protein sequence ID" value="MEH2553705.1"/>
    <property type="molecule type" value="Genomic_DNA"/>
</dbReference>
<dbReference type="SUPFAM" id="SSF47240">
    <property type="entry name" value="Ferritin-like"/>
    <property type="match status" value="1"/>
</dbReference>
<dbReference type="Proteomes" id="UP001364224">
    <property type="component" value="Unassembled WGS sequence"/>
</dbReference>
<dbReference type="Gene3D" id="1.20.1260.10">
    <property type="match status" value="1"/>
</dbReference>
<dbReference type="InterPro" id="IPR010287">
    <property type="entry name" value="DUF892_YciF-like"/>
</dbReference>
<reference evidence="1 2" key="1">
    <citation type="submission" date="2024-02" db="EMBL/GenBank/DDBJ databases">
        <title>Adaptive strategies in a cosmopolitan and abundant soil bacterium.</title>
        <authorList>
            <person name="Carini P."/>
        </authorList>
    </citation>
    <scope>NUCLEOTIDE SEQUENCE [LARGE SCALE GENOMIC DNA]</scope>
    <source>
        <strain evidence="1 2">AZCC 1608</strain>
    </source>
</reference>
<organism evidence="1 2">
    <name type="scientific">Bradyrhizobium algeriense</name>
    <dbReference type="NCBI Taxonomy" id="634784"/>
    <lineage>
        <taxon>Bacteria</taxon>
        <taxon>Pseudomonadati</taxon>
        <taxon>Pseudomonadota</taxon>
        <taxon>Alphaproteobacteria</taxon>
        <taxon>Hyphomicrobiales</taxon>
        <taxon>Nitrobacteraceae</taxon>
        <taxon>Bradyrhizobium</taxon>
    </lineage>
</organism>
<gene>
    <name evidence="1" type="ORF">V1286_001234</name>
</gene>
<dbReference type="InterPro" id="IPR012347">
    <property type="entry name" value="Ferritin-like"/>
</dbReference>
<protein>
    <submittedName>
        <fullName evidence="1">Ferritin-like metal-binding protein YciE</fullName>
    </submittedName>
</protein>
<keyword evidence="2" id="KW-1185">Reference proteome</keyword>
<proteinExistence type="predicted"/>
<dbReference type="InterPro" id="IPR009078">
    <property type="entry name" value="Ferritin-like_SF"/>
</dbReference>
<sequence>MPSMGIIKEADEMAGEIEDKAALDTAIVADAQAAERCEMCRYGARAENSVTTRSCASSRPT</sequence>
<dbReference type="Pfam" id="PF05974">
    <property type="entry name" value="DUF892"/>
    <property type="match status" value="1"/>
</dbReference>
<name>A0ABU8B593_9BRAD</name>
<accession>A0ABU8B593</accession>
<evidence type="ECO:0000313" key="1">
    <source>
        <dbReference type="EMBL" id="MEH2553705.1"/>
    </source>
</evidence>
<comment type="caution">
    <text evidence="1">The sequence shown here is derived from an EMBL/GenBank/DDBJ whole genome shotgun (WGS) entry which is preliminary data.</text>
</comment>
<evidence type="ECO:0000313" key="2">
    <source>
        <dbReference type="Proteomes" id="UP001364224"/>
    </source>
</evidence>